<dbReference type="Pfam" id="PF09972">
    <property type="entry name" value="DUF2207"/>
    <property type="match status" value="1"/>
</dbReference>
<dbReference type="Pfam" id="PF20990">
    <property type="entry name" value="DUF2207_C"/>
    <property type="match status" value="1"/>
</dbReference>
<gene>
    <name evidence="5" type="ORF">Q5722_10740</name>
</gene>
<accession>A0ABT9B3F3</accession>
<dbReference type="RefSeq" id="WP_305028199.1">
    <property type="nucleotide sequence ID" value="NZ_JAUQTA010000001.1"/>
</dbReference>
<feature type="compositionally biased region" description="Low complexity" evidence="1">
    <location>
        <begin position="640"/>
        <end position="659"/>
    </location>
</feature>
<evidence type="ECO:0000313" key="6">
    <source>
        <dbReference type="Proteomes" id="UP001233314"/>
    </source>
</evidence>
<reference evidence="5 6" key="1">
    <citation type="submission" date="2023-07" db="EMBL/GenBank/DDBJ databases">
        <title>Nocardioides sp. nov WY-20 isolated from soil.</title>
        <authorList>
            <person name="Liu B."/>
            <person name="Wan Y."/>
        </authorList>
    </citation>
    <scope>NUCLEOTIDE SEQUENCE [LARGE SCALE GENOMIC DNA]</scope>
    <source>
        <strain evidence="5 6">WY-20</strain>
    </source>
</reference>
<sequence length="680" mass="71618">MRRFFAAYVLGLLLLPALLLAPRWWHDESEAGGSDAHPISRYVADFDVHADGSMAVVERVTVDFRDDGSHGIYRYFDLDDPNAPGLRRAPHDMSVTVDDRRGAHAVVERSTQRHGRFVVYRVGSPDRTLPAGEHTYVLRYTVDDVLLPAGSRSRFYWDLVPGGWQNTIDATTLRVHLPAGIGRVRCTVGWGPGDGCDQVMPGADGDSFTITQHHLWSRTPVTVSTLVDVRRPPLAQQLRPWSVEAERTWGSSREAAALALLLTAAIVLGGGFVVWRMREARPPFPLVAGPPRGVGPAQAAYLLERRFTRAMFAGSLLQAAVAGMITLGRGRKGTWRSRPGTDDWQVDDVVTRRLSSSLGDRDVSFDRSGGARLGGAHRALTQATASWAADSGLLVGWTPPAWLRWSQGVAAGLGLVLAVVVASTGPIVWALPLAAIALLGGTSLLLERGGLAMTTFAIWVLSVCAGAVFVWGALTGHGFASFLTGVGGGIATLGVVTLVGTERPTGGVYLRATPEGREAWSRAGGFRRMLATDSAEARSTFAASTESTYLQWLPYAVAFGCADAWADKFPDVADLVPRVADQADGHRIASDGSARSVAPAPSTDDLVSSLHSFAASGESAIRESIGAFVRTSRLASLRGAGESWSSGSSSSSSSGDGSSSSGGGGFSGGGGGGGGGGGTW</sequence>
<feature type="transmembrane region" description="Helical" evidence="2">
    <location>
        <begin position="310"/>
        <end position="328"/>
    </location>
</feature>
<dbReference type="InterPro" id="IPR018702">
    <property type="entry name" value="DUF2207"/>
</dbReference>
<keyword evidence="6" id="KW-1185">Reference proteome</keyword>
<dbReference type="EMBL" id="JAUQTA010000001">
    <property type="protein sequence ID" value="MDO7868844.1"/>
    <property type="molecule type" value="Genomic_DNA"/>
</dbReference>
<feature type="domain" description="Predicted membrane protein YciQ-like C-terminal" evidence="4">
    <location>
        <begin position="290"/>
        <end position="569"/>
    </location>
</feature>
<evidence type="ECO:0000259" key="3">
    <source>
        <dbReference type="Pfam" id="PF09972"/>
    </source>
</evidence>
<evidence type="ECO:0000259" key="4">
    <source>
        <dbReference type="Pfam" id="PF20990"/>
    </source>
</evidence>
<evidence type="ECO:0000313" key="5">
    <source>
        <dbReference type="EMBL" id="MDO7868844.1"/>
    </source>
</evidence>
<feature type="compositionally biased region" description="Gly residues" evidence="1">
    <location>
        <begin position="660"/>
        <end position="680"/>
    </location>
</feature>
<feature type="transmembrane region" description="Helical" evidence="2">
    <location>
        <begin position="479"/>
        <end position="501"/>
    </location>
</feature>
<name>A0ABT9B3F3_9ACTN</name>
<organism evidence="5 6">
    <name type="scientific">Nocardioides jiangxiensis</name>
    <dbReference type="NCBI Taxonomy" id="3064524"/>
    <lineage>
        <taxon>Bacteria</taxon>
        <taxon>Bacillati</taxon>
        <taxon>Actinomycetota</taxon>
        <taxon>Actinomycetes</taxon>
        <taxon>Propionibacteriales</taxon>
        <taxon>Nocardioidaceae</taxon>
        <taxon>Nocardioides</taxon>
    </lineage>
</organism>
<dbReference type="InterPro" id="IPR048389">
    <property type="entry name" value="YciQ-like_C"/>
</dbReference>
<keyword evidence="2" id="KW-1133">Transmembrane helix</keyword>
<proteinExistence type="predicted"/>
<feature type="transmembrane region" description="Helical" evidence="2">
    <location>
        <begin position="255"/>
        <end position="275"/>
    </location>
</feature>
<comment type="caution">
    <text evidence="5">The sequence shown here is derived from an EMBL/GenBank/DDBJ whole genome shotgun (WGS) entry which is preliminary data.</text>
</comment>
<feature type="transmembrane region" description="Helical" evidence="2">
    <location>
        <begin position="409"/>
        <end position="439"/>
    </location>
</feature>
<keyword evidence="2" id="KW-0472">Membrane</keyword>
<evidence type="ECO:0000256" key="2">
    <source>
        <dbReference type="SAM" id="Phobius"/>
    </source>
</evidence>
<keyword evidence="2" id="KW-0812">Transmembrane</keyword>
<dbReference type="Proteomes" id="UP001233314">
    <property type="component" value="Unassembled WGS sequence"/>
</dbReference>
<feature type="domain" description="DUF2207" evidence="3">
    <location>
        <begin position="39"/>
        <end position="185"/>
    </location>
</feature>
<protein>
    <submittedName>
        <fullName evidence="5">DUF2207 domain-containing protein</fullName>
    </submittedName>
</protein>
<feature type="region of interest" description="Disordered" evidence="1">
    <location>
        <begin position="640"/>
        <end position="680"/>
    </location>
</feature>
<feature type="transmembrane region" description="Helical" evidence="2">
    <location>
        <begin position="451"/>
        <end position="473"/>
    </location>
</feature>
<evidence type="ECO:0000256" key="1">
    <source>
        <dbReference type="SAM" id="MobiDB-lite"/>
    </source>
</evidence>